<dbReference type="EMBL" id="AVOT02000637">
    <property type="protein sequence ID" value="MBW0463813.1"/>
    <property type="molecule type" value="Genomic_DNA"/>
</dbReference>
<sequence length="176" mass="20437">MPSQNNLTKTTTQGKDFYLEYKEETQLEIQDIQLEAGMPQDTENKSFFKCTQDAQIFLVTPTKEIAYIHGTATKMNVFIDNSQHPFIIESGAHFSIMAKDYLDNKFPNWERKLFPTKAKPFKSETGNMIDIGKVIKEIFIPHRKGKIRLNPEFFVLEDAHIQGFFTGKRLPEDVWN</sequence>
<proteinExistence type="predicted"/>
<dbReference type="AlphaFoldDB" id="A0A9Q3BEU9"/>
<evidence type="ECO:0000313" key="1">
    <source>
        <dbReference type="EMBL" id="MBW0463813.1"/>
    </source>
</evidence>
<organism evidence="1 2">
    <name type="scientific">Austropuccinia psidii MF-1</name>
    <dbReference type="NCBI Taxonomy" id="1389203"/>
    <lineage>
        <taxon>Eukaryota</taxon>
        <taxon>Fungi</taxon>
        <taxon>Dikarya</taxon>
        <taxon>Basidiomycota</taxon>
        <taxon>Pucciniomycotina</taxon>
        <taxon>Pucciniomycetes</taxon>
        <taxon>Pucciniales</taxon>
        <taxon>Sphaerophragmiaceae</taxon>
        <taxon>Austropuccinia</taxon>
    </lineage>
</organism>
<evidence type="ECO:0000313" key="2">
    <source>
        <dbReference type="Proteomes" id="UP000765509"/>
    </source>
</evidence>
<keyword evidence="2" id="KW-1185">Reference proteome</keyword>
<comment type="caution">
    <text evidence="1">The sequence shown here is derived from an EMBL/GenBank/DDBJ whole genome shotgun (WGS) entry which is preliminary data.</text>
</comment>
<dbReference type="Proteomes" id="UP000765509">
    <property type="component" value="Unassembled WGS sequence"/>
</dbReference>
<name>A0A9Q3BEU9_9BASI</name>
<protein>
    <submittedName>
        <fullName evidence="1">Uncharacterized protein</fullName>
    </submittedName>
</protein>
<gene>
    <name evidence="1" type="ORF">O181_003528</name>
</gene>
<accession>A0A9Q3BEU9</accession>
<reference evidence="1" key="1">
    <citation type="submission" date="2021-03" db="EMBL/GenBank/DDBJ databases">
        <title>Draft genome sequence of rust myrtle Austropuccinia psidii MF-1, a brazilian biotype.</title>
        <authorList>
            <person name="Quecine M.C."/>
            <person name="Pachon D.M.R."/>
            <person name="Bonatelli M.L."/>
            <person name="Correr F.H."/>
            <person name="Franceschini L.M."/>
            <person name="Leite T.F."/>
            <person name="Margarido G.R.A."/>
            <person name="Almeida C.A."/>
            <person name="Ferrarezi J.A."/>
            <person name="Labate C.A."/>
        </authorList>
    </citation>
    <scope>NUCLEOTIDE SEQUENCE</scope>
    <source>
        <strain evidence="1">MF-1</strain>
    </source>
</reference>